<feature type="compositionally biased region" description="Polar residues" evidence="1">
    <location>
        <begin position="579"/>
        <end position="592"/>
    </location>
</feature>
<dbReference type="InterPro" id="IPR002048">
    <property type="entry name" value="EF_hand_dom"/>
</dbReference>
<evidence type="ECO:0000256" key="1">
    <source>
        <dbReference type="SAM" id="MobiDB-lite"/>
    </source>
</evidence>
<evidence type="ECO:0000259" key="2">
    <source>
        <dbReference type="PROSITE" id="PS50222"/>
    </source>
</evidence>
<protein>
    <recommendedName>
        <fullName evidence="2">EF-hand domain-containing protein</fullName>
    </recommendedName>
</protein>
<name>A0A225WVD6_9STRA</name>
<keyword evidence="4" id="KW-1185">Reference proteome</keyword>
<feature type="region of interest" description="Disordered" evidence="1">
    <location>
        <begin position="250"/>
        <end position="386"/>
    </location>
</feature>
<gene>
    <name evidence="3" type="ORF">PHMEG_0003830</name>
</gene>
<dbReference type="PROSITE" id="PS50222">
    <property type="entry name" value="EF_HAND_2"/>
    <property type="match status" value="1"/>
</dbReference>
<organism evidence="3 4">
    <name type="scientific">Phytophthora megakarya</name>
    <dbReference type="NCBI Taxonomy" id="4795"/>
    <lineage>
        <taxon>Eukaryota</taxon>
        <taxon>Sar</taxon>
        <taxon>Stramenopiles</taxon>
        <taxon>Oomycota</taxon>
        <taxon>Peronosporomycetes</taxon>
        <taxon>Peronosporales</taxon>
        <taxon>Peronosporaceae</taxon>
        <taxon>Phytophthora</taxon>
    </lineage>
</organism>
<feature type="region of interest" description="Disordered" evidence="1">
    <location>
        <begin position="579"/>
        <end position="605"/>
    </location>
</feature>
<evidence type="ECO:0000313" key="3">
    <source>
        <dbReference type="EMBL" id="OWZ21591.1"/>
    </source>
</evidence>
<dbReference type="GO" id="GO:0005509">
    <property type="term" value="F:calcium ion binding"/>
    <property type="evidence" value="ECO:0007669"/>
    <property type="project" value="InterPro"/>
</dbReference>
<dbReference type="EMBL" id="NBNE01000208">
    <property type="protein sequence ID" value="OWZ21591.1"/>
    <property type="molecule type" value="Genomic_DNA"/>
</dbReference>
<dbReference type="STRING" id="4795.A0A225WVD6"/>
<feature type="compositionally biased region" description="Basic residues" evidence="1">
    <location>
        <begin position="295"/>
        <end position="308"/>
    </location>
</feature>
<sequence length="662" mass="73532">MGKMRVYLDADDQPALTFPLFLFCGALLNCAMVLTPLEQPATAFEQLLAILLQSFRLSDNVVPRAKGLLRHMPVGGATSLWAPEQSQIPTPEEILQDFRQQFAFQQVIADCTHDQEVEELKQEKLETYYEIPDRLVASFHPDTLALISNKFRMFDVNDTGMVPRQELFALLSRLGTRVDLPDPYTILSKLSAVMQREENNGDTTGGELTLVQLLQVIEVARETKRHSATSNLAAIKVRVDRAAAAVRGNIPSLPSSQSALGDDDNANSDSVTNARKASGRNKSGNTATSPSFRDRGKRHGAANLKSRKSTLSNNTETNASSKSLLANKHQSSIKTHPSHHTTGSSRKKTRMHRRKSSVAKHKLDSSVDSNDLQDNSDEESVLQTQRSGTTVCSIVKEPVDLTMSGNLKRNDNHDLAADNEEDHGLQLEYVPRSISVQVHEPLSATNSKMIRIFLLLGGEHDGAIYFTISLVFSTRKIEETEGIYYSTAPCEATRTTPVLPTQHTLINALLMLKKCVQAKLEQGFELRPATQIDIVDRILEDKRNRQPHFCSPVTKTSRNNTIPVSTLPDVRDSTRCISSAQSELVGSSQSRPHNLPPHSKRDHYKVHLPNNYKNVLASWHISQHENYAWIHDINAASPLKPATPTPTLNRSGLLSPLRLPIR</sequence>
<feature type="region of interest" description="Disordered" evidence="1">
    <location>
        <begin position="642"/>
        <end position="662"/>
    </location>
</feature>
<dbReference type="OrthoDB" id="123520at2759"/>
<feature type="compositionally biased region" description="Basic residues" evidence="1">
    <location>
        <begin position="345"/>
        <end position="360"/>
    </location>
</feature>
<accession>A0A225WVD6</accession>
<comment type="caution">
    <text evidence="3">The sequence shown here is derived from an EMBL/GenBank/DDBJ whole genome shotgun (WGS) entry which is preliminary data.</text>
</comment>
<dbReference type="InterPro" id="IPR011992">
    <property type="entry name" value="EF-hand-dom_pair"/>
</dbReference>
<proteinExistence type="predicted"/>
<evidence type="ECO:0000313" key="4">
    <source>
        <dbReference type="Proteomes" id="UP000198211"/>
    </source>
</evidence>
<dbReference type="AlphaFoldDB" id="A0A225WVD6"/>
<feature type="domain" description="EF-hand" evidence="2">
    <location>
        <begin position="142"/>
        <end position="177"/>
    </location>
</feature>
<dbReference type="SUPFAM" id="SSF47473">
    <property type="entry name" value="EF-hand"/>
    <property type="match status" value="1"/>
</dbReference>
<reference evidence="4" key="1">
    <citation type="submission" date="2017-03" db="EMBL/GenBank/DDBJ databases">
        <title>Phytopthora megakarya and P. palmivora, two closely related causual agents of cacao black pod achieved similar genome size and gene model numbers by different mechanisms.</title>
        <authorList>
            <person name="Ali S."/>
            <person name="Shao J."/>
            <person name="Larry D.J."/>
            <person name="Kronmiller B."/>
            <person name="Shen D."/>
            <person name="Strem M.D."/>
            <person name="Melnick R.L."/>
            <person name="Guiltinan M.J."/>
            <person name="Tyler B.M."/>
            <person name="Meinhardt L.W."/>
            <person name="Bailey B.A."/>
        </authorList>
    </citation>
    <scope>NUCLEOTIDE SEQUENCE [LARGE SCALE GENOMIC DNA]</scope>
    <source>
        <strain evidence="4">zdho120</strain>
    </source>
</reference>
<feature type="compositionally biased region" description="Polar residues" evidence="1">
    <location>
        <begin position="267"/>
        <end position="291"/>
    </location>
</feature>
<dbReference type="Proteomes" id="UP000198211">
    <property type="component" value="Unassembled WGS sequence"/>
</dbReference>
<feature type="compositionally biased region" description="Polar residues" evidence="1">
    <location>
        <begin position="309"/>
        <end position="344"/>
    </location>
</feature>